<evidence type="ECO:0000313" key="4">
    <source>
        <dbReference type="Proteomes" id="UP000321960"/>
    </source>
</evidence>
<name>A0A512JA89_9HYPH</name>
<dbReference type="Proteomes" id="UP001156856">
    <property type="component" value="Unassembled WGS sequence"/>
</dbReference>
<dbReference type="Pfam" id="PF04404">
    <property type="entry name" value="ERF"/>
    <property type="match status" value="1"/>
</dbReference>
<reference evidence="3" key="1">
    <citation type="journal article" date="2014" name="Int. J. Syst. Evol. Microbiol.">
        <title>Complete genome of a new Firmicutes species belonging to the dominant human colonic microbiota ('Ruminococcus bicirculans') reveals two chromosomes and a selective capacity to utilize plant glucans.</title>
        <authorList>
            <consortium name="NISC Comparative Sequencing Program"/>
            <person name="Wegmann U."/>
            <person name="Louis P."/>
            <person name="Goesmann A."/>
            <person name="Henrissat B."/>
            <person name="Duncan S.H."/>
            <person name="Flint H.J."/>
        </authorList>
    </citation>
    <scope>NUCLEOTIDE SEQUENCE</scope>
    <source>
        <strain evidence="3">NBRC 107715</strain>
    </source>
</reference>
<keyword evidence="5" id="KW-1185">Reference proteome</keyword>
<dbReference type="Proteomes" id="UP000321960">
    <property type="component" value="Unassembled WGS sequence"/>
</dbReference>
<proteinExistence type="predicted"/>
<protein>
    <submittedName>
        <fullName evidence="2">Uncharacterized protein</fullName>
    </submittedName>
</protein>
<sequence>MTVAMASSQALAPVDDASTPAPIQSESAAIVSMIERAARDPNVDIDKMERLLQMQERVLAQRARAAFAAGLAQLQQELPVVRERGKGDKSAKYALWEDLNEAIRPAMGRHGFSLTFRVGNPGNGRLAVTGVLMHQDGHSEETTMELPVDTSGSKNAVQAVGSSTSYGKRYVAMALLNVTSTGEDDDGRGGCGQPRISEEQATELRDLAESVGADLRRFLNFMRVESLVDLPAARFEQAVTELKRKERR</sequence>
<gene>
    <name evidence="3" type="ORF">GCM10007888_59580</name>
    <name evidence="2" type="ORF">MOX02_48940</name>
</gene>
<evidence type="ECO:0000313" key="3">
    <source>
        <dbReference type="EMBL" id="GLS67574.1"/>
    </source>
</evidence>
<dbReference type="EMBL" id="BJZU01000126">
    <property type="protein sequence ID" value="GEP06856.1"/>
    <property type="molecule type" value="Genomic_DNA"/>
</dbReference>
<reference evidence="5" key="2">
    <citation type="journal article" date="2019" name="Int. J. Syst. Evol. Microbiol.">
        <title>The Global Catalogue of Microorganisms (GCM) 10K type strain sequencing project: providing services to taxonomists for standard genome sequencing and annotation.</title>
        <authorList>
            <consortium name="The Broad Institute Genomics Platform"/>
            <consortium name="The Broad Institute Genome Sequencing Center for Infectious Disease"/>
            <person name="Wu L."/>
            <person name="Ma J."/>
        </authorList>
    </citation>
    <scope>NUCLEOTIDE SEQUENCE [LARGE SCALE GENOMIC DNA]</scope>
    <source>
        <strain evidence="5">NBRC 107715</strain>
    </source>
</reference>
<evidence type="ECO:0000256" key="1">
    <source>
        <dbReference type="SAM" id="MobiDB-lite"/>
    </source>
</evidence>
<accession>A0A512JA89</accession>
<reference evidence="2 4" key="3">
    <citation type="submission" date="2019-07" db="EMBL/GenBank/DDBJ databases">
        <title>Whole genome shotgun sequence of Methylobacterium oxalidis NBRC 107715.</title>
        <authorList>
            <person name="Hosoyama A."/>
            <person name="Uohara A."/>
            <person name="Ohji S."/>
            <person name="Ichikawa N."/>
        </authorList>
    </citation>
    <scope>NUCLEOTIDE SEQUENCE [LARGE SCALE GENOMIC DNA]</scope>
    <source>
        <strain evidence="2 4">NBRC 107715</strain>
    </source>
</reference>
<organism evidence="2 4">
    <name type="scientific">Methylobacterium oxalidis</name>
    <dbReference type="NCBI Taxonomy" id="944322"/>
    <lineage>
        <taxon>Bacteria</taxon>
        <taxon>Pseudomonadati</taxon>
        <taxon>Pseudomonadota</taxon>
        <taxon>Alphaproteobacteria</taxon>
        <taxon>Hyphomicrobiales</taxon>
        <taxon>Methylobacteriaceae</taxon>
        <taxon>Methylobacterium</taxon>
    </lineage>
</organism>
<evidence type="ECO:0000313" key="5">
    <source>
        <dbReference type="Proteomes" id="UP001156856"/>
    </source>
</evidence>
<dbReference type="InterPro" id="IPR007499">
    <property type="entry name" value="ERF_bacteria_virus"/>
</dbReference>
<dbReference type="AlphaFoldDB" id="A0A512JA89"/>
<reference evidence="3" key="4">
    <citation type="submission" date="2023-01" db="EMBL/GenBank/DDBJ databases">
        <title>Draft genome sequence of Methylobacterium oxalidis strain NBRC 107715.</title>
        <authorList>
            <person name="Sun Q."/>
            <person name="Mori K."/>
        </authorList>
    </citation>
    <scope>NUCLEOTIDE SEQUENCE</scope>
    <source>
        <strain evidence="3">NBRC 107715</strain>
    </source>
</reference>
<evidence type="ECO:0000313" key="2">
    <source>
        <dbReference type="EMBL" id="GEP06856.1"/>
    </source>
</evidence>
<feature type="region of interest" description="Disordered" evidence="1">
    <location>
        <begin position="1"/>
        <end position="20"/>
    </location>
</feature>
<feature type="compositionally biased region" description="Polar residues" evidence="1">
    <location>
        <begin position="1"/>
        <end position="10"/>
    </location>
</feature>
<comment type="caution">
    <text evidence="2">The sequence shown here is derived from an EMBL/GenBank/DDBJ whole genome shotgun (WGS) entry which is preliminary data.</text>
</comment>
<dbReference type="EMBL" id="BSPK01000114">
    <property type="protein sequence ID" value="GLS67574.1"/>
    <property type="molecule type" value="Genomic_DNA"/>
</dbReference>